<dbReference type="InterPro" id="IPR029058">
    <property type="entry name" value="AB_hydrolase_fold"/>
</dbReference>
<dbReference type="Proteomes" id="UP000483362">
    <property type="component" value="Unassembled WGS sequence"/>
</dbReference>
<dbReference type="Gene3D" id="3.40.50.1820">
    <property type="entry name" value="alpha/beta hydrolase"/>
    <property type="match status" value="1"/>
</dbReference>
<keyword evidence="3" id="KW-1185">Reference proteome</keyword>
<dbReference type="InterPro" id="IPR051044">
    <property type="entry name" value="MAG_DAG_Lipase"/>
</dbReference>
<protein>
    <submittedName>
        <fullName evidence="2">Lysophospholipase</fullName>
    </submittedName>
</protein>
<dbReference type="PANTHER" id="PTHR11614">
    <property type="entry name" value="PHOSPHOLIPASE-RELATED"/>
    <property type="match status" value="1"/>
</dbReference>
<name>A0A6L5XBD5_9BACT</name>
<organism evidence="2 3">
    <name type="scientific">Sodaliphilus pleomorphus</name>
    <dbReference type="NCBI Taxonomy" id="2606626"/>
    <lineage>
        <taxon>Bacteria</taxon>
        <taxon>Pseudomonadati</taxon>
        <taxon>Bacteroidota</taxon>
        <taxon>Bacteroidia</taxon>
        <taxon>Bacteroidales</taxon>
        <taxon>Muribaculaceae</taxon>
        <taxon>Sodaliphilus</taxon>
    </lineage>
</organism>
<dbReference type="SUPFAM" id="SSF53474">
    <property type="entry name" value="alpha/beta-Hydrolases"/>
    <property type="match status" value="1"/>
</dbReference>
<feature type="domain" description="Serine aminopeptidase S33" evidence="1">
    <location>
        <begin position="25"/>
        <end position="288"/>
    </location>
</feature>
<evidence type="ECO:0000313" key="2">
    <source>
        <dbReference type="EMBL" id="MSS16957.1"/>
    </source>
</evidence>
<dbReference type="EMBL" id="VULT01000005">
    <property type="protein sequence ID" value="MSS16957.1"/>
    <property type="molecule type" value="Genomic_DNA"/>
</dbReference>
<comment type="caution">
    <text evidence="2">The sequence shown here is derived from an EMBL/GenBank/DDBJ whole genome shotgun (WGS) entry which is preliminary data.</text>
</comment>
<evidence type="ECO:0000259" key="1">
    <source>
        <dbReference type="Pfam" id="PF12146"/>
    </source>
</evidence>
<dbReference type="AlphaFoldDB" id="A0A6L5XBD5"/>
<evidence type="ECO:0000313" key="3">
    <source>
        <dbReference type="Proteomes" id="UP000483362"/>
    </source>
</evidence>
<gene>
    <name evidence="2" type="ORF">FYJ29_04130</name>
</gene>
<reference evidence="2 3" key="1">
    <citation type="submission" date="2019-08" db="EMBL/GenBank/DDBJ databases">
        <title>In-depth cultivation of the pig gut microbiome towards novel bacterial diversity and tailored functional studies.</title>
        <authorList>
            <person name="Wylensek D."/>
            <person name="Hitch T.C.A."/>
            <person name="Clavel T."/>
        </authorList>
    </citation>
    <scope>NUCLEOTIDE SEQUENCE [LARGE SCALE GENOMIC DNA]</scope>
    <source>
        <strain evidence="2 3">Oil-RF-744-WCA-WT-10</strain>
    </source>
</reference>
<dbReference type="RefSeq" id="WP_154327637.1">
    <property type="nucleotide sequence ID" value="NZ_CP045696.1"/>
</dbReference>
<dbReference type="Pfam" id="PF12146">
    <property type="entry name" value="Hydrolase_4"/>
    <property type="match status" value="1"/>
</dbReference>
<dbReference type="InterPro" id="IPR022742">
    <property type="entry name" value="Hydrolase_4"/>
</dbReference>
<sequence>MEKTYLDASADGLRLATSVIKPEGRPVGVLQLAHGMCDHKERYYPFMQHMAQHGYVCVVHDHRGHGETVKTPGDLGYMYSGGWRAMVEDLHIVNQWIHRQYSTLPLFMLGHSMGSMVARSYAKRYDSTIDTLIVCGSPSRNPAVGLARLLARLCTLLAGGHSRPQLLQRLTFGTFNRPFRHEGYPQAWVCSDAATLKAYHADPLCTFTFTANGFENLFALMQDCYSPRGWAMANPTMPVYFISGALDPCRLSDKAFHAAASLMTKMGYLHVSERLYPGMRHELLAETDRQQVWRDVLHALNTWQ</sequence>
<proteinExistence type="predicted"/>
<accession>A0A6L5XBD5</accession>